<feature type="compositionally biased region" description="Polar residues" evidence="1">
    <location>
        <begin position="212"/>
        <end position="241"/>
    </location>
</feature>
<dbReference type="PANTHER" id="PTHR40429">
    <property type="entry name" value="FLAGELLAR ASSOCIATED PROTEIN"/>
    <property type="match status" value="1"/>
</dbReference>
<feature type="region of interest" description="Disordered" evidence="1">
    <location>
        <begin position="184"/>
        <end position="241"/>
    </location>
</feature>
<dbReference type="Pfam" id="PF07004">
    <property type="entry name" value="SHIPPO-rpt"/>
    <property type="match status" value="2"/>
</dbReference>
<dbReference type="AlphaFoldDB" id="A0AAD3DDJ1"/>
<feature type="region of interest" description="Disordered" evidence="1">
    <location>
        <begin position="53"/>
        <end position="171"/>
    </location>
</feature>
<evidence type="ECO:0000256" key="1">
    <source>
        <dbReference type="SAM" id="MobiDB-lite"/>
    </source>
</evidence>
<sequence length="241" mass="26694">MNVAFKEEATFKDGCLNLRKSVLDKFMSKNTPGPIYSPLPRIASNEKSLRNITFGSGSRFNDGNGNSKRRVPQSSQCPGPQTYDPAAIRRAISLQSNQTNATGITFGSSKRDSSRTQTQPSPAEYDPENIRNAILLTKSNLPSIRFGDPPKNTRKKRSKANNSPSPAEYDTEALRKGVFSLSSKRRPVGIKFSTGPRTYNDMEERERKRTPGPQSYNVPSALGNQVNSRYRSQPSLSFGAR</sequence>
<dbReference type="InterPro" id="IPR010736">
    <property type="entry name" value="SHIPPO-rpt"/>
</dbReference>
<accession>A0AAD3DDJ1</accession>
<dbReference type="Proteomes" id="UP001054902">
    <property type="component" value="Unassembled WGS sequence"/>
</dbReference>
<gene>
    <name evidence="2" type="ORF">CTEN210_17476</name>
</gene>
<feature type="compositionally biased region" description="Polar residues" evidence="1">
    <location>
        <begin position="53"/>
        <end position="79"/>
    </location>
</feature>
<feature type="compositionally biased region" description="Basic and acidic residues" evidence="1">
    <location>
        <begin position="200"/>
        <end position="209"/>
    </location>
</feature>
<comment type="caution">
    <text evidence="2">The sequence shown here is derived from an EMBL/GenBank/DDBJ whole genome shotgun (WGS) entry which is preliminary data.</text>
</comment>
<reference evidence="2 3" key="1">
    <citation type="journal article" date="2021" name="Sci. Rep.">
        <title>The genome of the diatom Chaetoceros tenuissimus carries an ancient integrated fragment of an extant virus.</title>
        <authorList>
            <person name="Hongo Y."/>
            <person name="Kimura K."/>
            <person name="Takaki Y."/>
            <person name="Yoshida Y."/>
            <person name="Baba S."/>
            <person name="Kobayashi G."/>
            <person name="Nagasaki K."/>
            <person name="Hano T."/>
            <person name="Tomaru Y."/>
        </authorList>
    </citation>
    <scope>NUCLEOTIDE SEQUENCE [LARGE SCALE GENOMIC DNA]</scope>
    <source>
        <strain evidence="2 3">NIES-3715</strain>
    </source>
</reference>
<evidence type="ECO:0000313" key="2">
    <source>
        <dbReference type="EMBL" id="GFH61000.1"/>
    </source>
</evidence>
<name>A0AAD3DDJ1_9STRA</name>
<organism evidence="2 3">
    <name type="scientific">Chaetoceros tenuissimus</name>
    <dbReference type="NCBI Taxonomy" id="426638"/>
    <lineage>
        <taxon>Eukaryota</taxon>
        <taxon>Sar</taxon>
        <taxon>Stramenopiles</taxon>
        <taxon>Ochrophyta</taxon>
        <taxon>Bacillariophyta</taxon>
        <taxon>Coscinodiscophyceae</taxon>
        <taxon>Chaetocerotophycidae</taxon>
        <taxon>Chaetocerotales</taxon>
        <taxon>Chaetocerotaceae</taxon>
        <taxon>Chaetoceros</taxon>
    </lineage>
</organism>
<dbReference type="PANTHER" id="PTHR40429:SF1">
    <property type="entry name" value="FLAGELLAR ASSOCIATED PROTEIN"/>
    <property type="match status" value="1"/>
</dbReference>
<protein>
    <submittedName>
        <fullName evidence="2">Uncharacterized protein</fullName>
    </submittedName>
</protein>
<feature type="compositionally biased region" description="Polar residues" evidence="1">
    <location>
        <begin position="93"/>
        <end position="108"/>
    </location>
</feature>
<keyword evidence="3" id="KW-1185">Reference proteome</keyword>
<proteinExistence type="predicted"/>
<dbReference type="EMBL" id="BLLK01000069">
    <property type="protein sequence ID" value="GFH61000.1"/>
    <property type="molecule type" value="Genomic_DNA"/>
</dbReference>
<evidence type="ECO:0000313" key="3">
    <source>
        <dbReference type="Proteomes" id="UP001054902"/>
    </source>
</evidence>